<reference evidence="7" key="1">
    <citation type="submission" date="2020-06" db="EMBL/GenBank/DDBJ databases">
        <title>Draft genome sequences of strains closely related to Aspergillus parafelis and Aspergillus hiratsukae.</title>
        <authorList>
            <person name="Dos Santos R.A.C."/>
            <person name="Rivero-Menendez O."/>
            <person name="Steenwyk J.L."/>
            <person name="Mead M.E."/>
            <person name="Goldman G.H."/>
            <person name="Alastruey-Izquierdo A."/>
            <person name="Rokas A."/>
        </authorList>
    </citation>
    <scope>NUCLEOTIDE SEQUENCE</scope>
    <source>
        <strain evidence="7">CNM-CM5793</strain>
    </source>
</reference>
<dbReference type="InterPro" id="IPR023214">
    <property type="entry name" value="HAD_sf"/>
</dbReference>
<comment type="caution">
    <text evidence="7">The sequence shown here is derived from an EMBL/GenBank/DDBJ whole genome shotgun (WGS) entry which is preliminary data.</text>
</comment>
<feature type="transmembrane region" description="Helical" evidence="6">
    <location>
        <begin position="121"/>
        <end position="141"/>
    </location>
</feature>
<proteinExistence type="predicted"/>
<dbReference type="Proteomes" id="UP000630445">
    <property type="component" value="Unassembled WGS sequence"/>
</dbReference>
<dbReference type="CDD" id="cd12148">
    <property type="entry name" value="fungal_TF_MHR"/>
    <property type="match status" value="1"/>
</dbReference>
<organism evidence="7 8">
    <name type="scientific">Aspergillus hiratsukae</name>
    <dbReference type="NCBI Taxonomy" id="1194566"/>
    <lineage>
        <taxon>Eukaryota</taxon>
        <taxon>Fungi</taxon>
        <taxon>Dikarya</taxon>
        <taxon>Ascomycota</taxon>
        <taxon>Pezizomycotina</taxon>
        <taxon>Eurotiomycetes</taxon>
        <taxon>Eurotiomycetidae</taxon>
        <taxon>Eurotiales</taxon>
        <taxon>Aspergillaceae</taxon>
        <taxon>Aspergillus</taxon>
        <taxon>Aspergillus subgen. Fumigati</taxon>
    </lineage>
</organism>
<evidence type="ECO:0000256" key="5">
    <source>
        <dbReference type="SAM" id="MobiDB-lite"/>
    </source>
</evidence>
<dbReference type="GO" id="GO:0005628">
    <property type="term" value="C:prospore membrane"/>
    <property type="evidence" value="ECO:0007669"/>
    <property type="project" value="TreeGrafter"/>
</dbReference>
<dbReference type="GO" id="GO:0005811">
    <property type="term" value="C:lipid droplet"/>
    <property type="evidence" value="ECO:0007669"/>
    <property type="project" value="TreeGrafter"/>
</dbReference>
<keyword evidence="4 6" id="KW-0472">Membrane</keyword>
<dbReference type="PANTHER" id="PTHR34292">
    <property type="entry name" value="OUTER SPORE WALL PROTEIN LDS1"/>
    <property type="match status" value="1"/>
</dbReference>
<keyword evidence="2 6" id="KW-0812">Transmembrane</keyword>
<dbReference type="AlphaFoldDB" id="A0A8H6PH44"/>
<evidence type="ECO:0000256" key="2">
    <source>
        <dbReference type="ARBA" id="ARBA00022692"/>
    </source>
</evidence>
<dbReference type="InterPro" id="IPR059112">
    <property type="entry name" value="CysZ/EI24"/>
</dbReference>
<dbReference type="OrthoDB" id="5284003at2759"/>
<name>A0A8H6PH44_9EURO</name>
<evidence type="ECO:0000256" key="3">
    <source>
        <dbReference type="ARBA" id="ARBA00022989"/>
    </source>
</evidence>
<evidence type="ECO:0000256" key="4">
    <source>
        <dbReference type="ARBA" id="ARBA00023136"/>
    </source>
</evidence>
<dbReference type="Pfam" id="PF07264">
    <property type="entry name" value="EI24"/>
    <property type="match status" value="1"/>
</dbReference>
<sequence>MEVTRNALLQSLRDRRIYGSTDLQSLMNAHNSTTTFPDASEVLRQMVAVQNMKVVAFTNGTHLKISNAILSSKDLAIHTGNIRDIISLDELGQFGPSPRSTIGIYYLASHRFLWPLFRARLIPIVLLSAFILFILFLFTYLPQVAFLAIFQGAGAWVNGAFLVLGEGAAIVALLFEAFFVDETLVDIFDAVLVNEGHGELVTACRVLYPQGDDVLKRLGKPTHSAVYSPFSLRQIIEFIILLPLNFIPVAGTPMFLLLTGYRAGPFHHWRYFQMLDLSKKQRKERIRRRQLQYTTFGTVALILQLIPALSMFFLMTTAVGSALWVRDIENKRDALLDRHDMRLLIDDFFTYIHPLVPIPHEPSFRAAFERREDATNPTFLALLASMIGTLVASFPRRPKLHLKTEAEKAAFPHSVALVTRCHDVAVQARGVGYLDRSATVYDAAISYFLALCSGYIYNIRRCRVYLAESRTMLHVYDLCRQSTMRSPFGGPTSPISSSSGVSQDRLSGPAETPVDLIEQELARRLFYVTLAGYKSLQQVGSSDTPIYLPPETPTERYPPLPLEVDDEFIFRTHVEPQPANRVSQLVGFNTNVRVYSSYNSLSAWEIAFGSGQIFDWGRQRALLFECLQNCKAALANVPPELSLHLHRNDSADAAEDPWMRERRHIQYEIQKANIYVSQLATRSYLVEKYWSLYSIWKMYHRSSEEGGPGTPVKMEGDAHEGLDDAAQSDYIGKTMAEERRLVVGDLFVLLRSVNEVNMEPNGASFTGKVRQIASTLLNLPHSRTEPTTFTPSTPGPNPITLTEAECYLHAFIDTLVRLEGLAAPTPGTSGPSPDNRRRMSYLSDRDRDEEELRQWASLKDYQAKFSLLSDL</sequence>
<feature type="transmembrane region" description="Helical" evidence="6">
    <location>
        <begin position="291"/>
        <end position="315"/>
    </location>
</feature>
<dbReference type="Gene3D" id="1.10.150.240">
    <property type="entry name" value="Putative phosphatase, domain 2"/>
    <property type="match status" value="1"/>
</dbReference>
<dbReference type="PANTHER" id="PTHR34292:SF1">
    <property type="entry name" value="OUTER SPORE WALL PROTEIN RRT8"/>
    <property type="match status" value="1"/>
</dbReference>
<gene>
    <name evidence="7" type="ORF">CNMCM5793_006247</name>
</gene>
<dbReference type="InterPro" id="IPR052786">
    <property type="entry name" value="Spore_wall_assembly"/>
</dbReference>
<keyword evidence="3 6" id="KW-1133">Transmembrane helix</keyword>
<dbReference type="EMBL" id="JACBAD010001724">
    <property type="protein sequence ID" value="KAF7136778.1"/>
    <property type="molecule type" value="Genomic_DNA"/>
</dbReference>
<comment type="subcellular location">
    <subcellularLocation>
        <location evidence="1">Membrane</location>
        <topology evidence="1">Multi-pass membrane protein</topology>
    </subcellularLocation>
</comment>
<keyword evidence="8" id="KW-1185">Reference proteome</keyword>
<feature type="region of interest" description="Disordered" evidence="5">
    <location>
        <begin position="822"/>
        <end position="847"/>
    </location>
</feature>
<evidence type="ECO:0000256" key="6">
    <source>
        <dbReference type="SAM" id="Phobius"/>
    </source>
</evidence>
<feature type="transmembrane region" description="Helical" evidence="6">
    <location>
        <begin position="238"/>
        <end position="261"/>
    </location>
</feature>
<evidence type="ECO:0000256" key="1">
    <source>
        <dbReference type="ARBA" id="ARBA00004141"/>
    </source>
</evidence>
<protein>
    <recommendedName>
        <fullName evidence="9">Transcription factor domain-containing protein</fullName>
    </recommendedName>
</protein>
<evidence type="ECO:0000313" key="7">
    <source>
        <dbReference type="EMBL" id="KAF7136778.1"/>
    </source>
</evidence>
<feature type="transmembrane region" description="Helical" evidence="6">
    <location>
        <begin position="153"/>
        <end position="175"/>
    </location>
</feature>
<dbReference type="InterPro" id="IPR023198">
    <property type="entry name" value="PGP-like_dom2"/>
</dbReference>
<dbReference type="Gene3D" id="3.40.50.1000">
    <property type="entry name" value="HAD superfamily/HAD-like"/>
    <property type="match status" value="1"/>
</dbReference>
<accession>A0A8H6PH44</accession>
<dbReference type="GO" id="GO:0005619">
    <property type="term" value="C:ascospore wall"/>
    <property type="evidence" value="ECO:0007669"/>
    <property type="project" value="TreeGrafter"/>
</dbReference>
<evidence type="ECO:0000313" key="8">
    <source>
        <dbReference type="Proteomes" id="UP000630445"/>
    </source>
</evidence>
<evidence type="ECO:0008006" key="9">
    <source>
        <dbReference type="Google" id="ProtNLM"/>
    </source>
</evidence>